<sequence>MYEKPDNIMKIPLSNNTISRSIDEMANDVKHQLINILHRSEFSIQVDDSTVVDNQCLMMVYVRYFSEDLQSCDEMLFTEKLLLDSNINCSLLGTLAAFSGKNMNSRLNGALQLVIKTVNKLKFNPLSHRFFRELCLRNDEVHTKLLYPTEVRWLSKGNCVLHFVELFHIIVSFFEDTSLSASLGF</sequence>
<gene>
    <name evidence="2" type="primary">LOC115215391</name>
</gene>
<name>A0A6P7SQ64_9MOLL</name>
<proteinExistence type="predicted"/>
<evidence type="ECO:0000313" key="1">
    <source>
        <dbReference type="Proteomes" id="UP000515154"/>
    </source>
</evidence>
<accession>A0A6P7SQ64</accession>
<dbReference type="RefSeq" id="XP_029640410.1">
    <property type="nucleotide sequence ID" value="XM_029784550.1"/>
</dbReference>
<evidence type="ECO:0000313" key="2">
    <source>
        <dbReference type="RefSeq" id="XP_029640410.1"/>
    </source>
</evidence>
<dbReference type="PANTHER" id="PTHR45913">
    <property type="entry name" value="EPM2A-INTERACTING PROTEIN 1"/>
    <property type="match status" value="1"/>
</dbReference>
<dbReference type="KEGG" id="osn:115215391"/>
<dbReference type="AlphaFoldDB" id="A0A6P7SQ64"/>
<keyword evidence="1" id="KW-1185">Reference proteome</keyword>
<reference evidence="2" key="1">
    <citation type="submission" date="2025-08" db="UniProtKB">
        <authorList>
            <consortium name="RefSeq"/>
        </authorList>
    </citation>
    <scope>IDENTIFICATION</scope>
</reference>
<protein>
    <submittedName>
        <fullName evidence="2">Protein FAM200A-like</fullName>
    </submittedName>
</protein>
<dbReference type="PANTHER" id="PTHR45913:SF19">
    <property type="entry name" value="LOW QUALITY PROTEIN: ZINC FINGER BED DOMAIN-CONTAINING PROTEIN 5-LIKE"/>
    <property type="match status" value="1"/>
</dbReference>
<dbReference type="Proteomes" id="UP000515154">
    <property type="component" value="Linkage group LG9"/>
</dbReference>
<organism evidence="1 2">
    <name type="scientific">Octopus sinensis</name>
    <name type="common">East Asian common octopus</name>
    <dbReference type="NCBI Taxonomy" id="2607531"/>
    <lineage>
        <taxon>Eukaryota</taxon>
        <taxon>Metazoa</taxon>
        <taxon>Spiralia</taxon>
        <taxon>Lophotrochozoa</taxon>
        <taxon>Mollusca</taxon>
        <taxon>Cephalopoda</taxon>
        <taxon>Coleoidea</taxon>
        <taxon>Octopodiformes</taxon>
        <taxon>Octopoda</taxon>
        <taxon>Incirrata</taxon>
        <taxon>Octopodidae</taxon>
        <taxon>Octopus</taxon>
    </lineage>
</organism>